<dbReference type="SUPFAM" id="SSF51126">
    <property type="entry name" value="Pectin lyase-like"/>
    <property type="match status" value="1"/>
</dbReference>
<evidence type="ECO:0000256" key="2">
    <source>
        <dbReference type="ARBA" id="ARBA00005184"/>
    </source>
</evidence>
<protein>
    <recommendedName>
        <fullName evidence="9">Pectinesterase</fullName>
        <ecNumber evidence="9">3.1.1.11</ecNumber>
    </recommendedName>
</protein>
<gene>
    <name evidence="12" type="ORF">VNO80_26296</name>
</gene>
<dbReference type="Pfam" id="PF04043">
    <property type="entry name" value="PMEI"/>
    <property type="match status" value="1"/>
</dbReference>
<evidence type="ECO:0000256" key="8">
    <source>
        <dbReference type="PROSITE-ProRule" id="PRU10040"/>
    </source>
</evidence>
<dbReference type="FunFam" id="2.160.20.10:FF:000001">
    <property type="entry name" value="Pectinesterase"/>
    <property type="match status" value="1"/>
</dbReference>
<dbReference type="PROSITE" id="PS00503">
    <property type="entry name" value="PECTINESTERASE_2"/>
    <property type="match status" value="1"/>
</dbReference>
<organism evidence="12 13">
    <name type="scientific">Phaseolus coccineus</name>
    <name type="common">Scarlet runner bean</name>
    <name type="synonym">Phaseolus multiflorus</name>
    <dbReference type="NCBI Taxonomy" id="3886"/>
    <lineage>
        <taxon>Eukaryota</taxon>
        <taxon>Viridiplantae</taxon>
        <taxon>Streptophyta</taxon>
        <taxon>Embryophyta</taxon>
        <taxon>Tracheophyta</taxon>
        <taxon>Spermatophyta</taxon>
        <taxon>Magnoliopsida</taxon>
        <taxon>eudicotyledons</taxon>
        <taxon>Gunneridae</taxon>
        <taxon>Pentapetalae</taxon>
        <taxon>rosids</taxon>
        <taxon>fabids</taxon>
        <taxon>Fabales</taxon>
        <taxon>Fabaceae</taxon>
        <taxon>Papilionoideae</taxon>
        <taxon>50 kb inversion clade</taxon>
        <taxon>NPAAA clade</taxon>
        <taxon>indigoferoid/millettioid clade</taxon>
        <taxon>Phaseoleae</taxon>
        <taxon>Phaseolus</taxon>
    </lineage>
</organism>
<dbReference type="InterPro" id="IPR006501">
    <property type="entry name" value="Pectinesterase_inhib_dom"/>
</dbReference>
<evidence type="ECO:0000259" key="11">
    <source>
        <dbReference type="SMART" id="SM00856"/>
    </source>
</evidence>
<comment type="similarity">
    <text evidence="4">In the C-terminal section; belongs to the pectinesterase family.</text>
</comment>
<evidence type="ECO:0000256" key="5">
    <source>
        <dbReference type="ARBA" id="ARBA00022512"/>
    </source>
</evidence>
<keyword evidence="10" id="KW-0732">Signal</keyword>
<accession>A0AAN9LJH0</accession>
<comment type="pathway">
    <text evidence="2 9">Glycan metabolism; pectin degradation; 2-dehydro-3-deoxy-D-gluconate from pectin: step 1/5.</text>
</comment>
<evidence type="ECO:0000256" key="4">
    <source>
        <dbReference type="ARBA" id="ARBA00007786"/>
    </source>
</evidence>
<evidence type="ECO:0000313" key="12">
    <source>
        <dbReference type="EMBL" id="KAK7334538.1"/>
    </source>
</evidence>
<keyword evidence="7 9" id="KW-0063">Aspartyl esterase</keyword>
<dbReference type="InterPro" id="IPR035513">
    <property type="entry name" value="Invertase/methylesterase_inhib"/>
</dbReference>
<evidence type="ECO:0000256" key="3">
    <source>
        <dbReference type="ARBA" id="ARBA00006027"/>
    </source>
</evidence>
<evidence type="ECO:0000256" key="10">
    <source>
        <dbReference type="SAM" id="SignalP"/>
    </source>
</evidence>
<comment type="catalytic activity">
    <reaction evidence="9">
        <text>[(1-&gt;4)-alpha-D-galacturonosyl methyl ester](n) + n H2O = [(1-&gt;4)-alpha-D-galacturonosyl](n) + n methanol + n H(+)</text>
        <dbReference type="Rhea" id="RHEA:22380"/>
        <dbReference type="Rhea" id="RHEA-COMP:14570"/>
        <dbReference type="Rhea" id="RHEA-COMP:14573"/>
        <dbReference type="ChEBI" id="CHEBI:15377"/>
        <dbReference type="ChEBI" id="CHEBI:15378"/>
        <dbReference type="ChEBI" id="CHEBI:17790"/>
        <dbReference type="ChEBI" id="CHEBI:140522"/>
        <dbReference type="ChEBI" id="CHEBI:140523"/>
        <dbReference type="EC" id="3.1.1.11"/>
    </reaction>
</comment>
<proteinExistence type="inferred from homology"/>
<dbReference type="EC" id="3.1.1.11" evidence="9"/>
<dbReference type="NCBIfam" id="TIGR01614">
    <property type="entry name" value="PME_inhib"/>
    <property type="match status" value="1"/>
</dbReference>
<feature type="signal peptide" evidence="10">
    <location>
        <begin position="1"/>
        <end position="43"/>
    </location>
</feature>
<dbReference type="Pfam" id="PF01095">
    <property type="entry name" value="Pectinesterase"/>
    <property type="match status" value="1"/>
</dbReference>
<dbReference type="InterPro" id="IPR000070">
    <property type="entry name" value="Pectinesterase_cat"/>
</dbReference>
<dbReference type="PANTHER" id="PTHR31707">
    <property type="entry name" value="PECTINESTERASE"/>
    <property type="match status" value="1"/>
</dbReference>
<evidence type="ECO:0000256" key="6">
    <source>
        <dbReference type="ARBA" id="ARBA00022801"/>
    </source>
</evidence>
<keyword evidence="13" id="KW-1185">Reference proteome</keyword>
<dbReference type="Proteomes" id="UP001374584">
    <property type="component" value="Unassembled WGS sequence"/>
</dbReference>
<evidence type="ECO:0000256" key="9">
    <source>
        <dbReference type="RuleBase" id="RU000589"/>
    </source>
</evidence>
<reference evidence="12 13" key="1">
    <citation type="submission" date="2024-01" db="EMBL/GenBank/DDBJ databases">
        <title>The genomes of 5 underutilized Papilionoideae crops provide insights into root nodulation and disease resistanc.</title>
        <authorList>
            <person name="Jiang F."/>
        </authorList>
    </citation>
    <scope>NUCLEOTIDE SEQUENCE [LARGE SCALE GENOMIC DNA]</scope>
    <source>
        <strain evidence="12">JINMINGXINNONG_FW02</strain>
        <tissue evidence="12">Leaves</tissue>
    </source>
</reference>
<dbReference type="GO" id="GO:0004857">
    <property type="term" value="F:enzyme inhibitor activity"/>
    <property type="evidence" value="ECO:0007669"/>
    <property type="project" value="InterPro"/>
</dbReference>
<comment type="similarity">
    <text evidence="3">In the N-terminal section; belongs to the PMEI family.</text>
</comment>
<evidence type="ECO:0000313" key="13">
    <source>
        <dbReference type="Proteomes" id="UP001374584"/>
    </source>
</evidence>
<dbReference type="GO" id="GO:0030599">
    <property type="term" value="F:pectinesterase activity"/>
    <property type="evidence" value="ECO:0007669"/>
    <property type="project" value="UniProtKB-UniRule"/>
</dbReference>
<keyword evidence="6 9" id="KW-0378">Hydrolase</keyword>
<comment type="subcellular location">
    <subcellularLocation>
        <location evidence="1">Secreted</location>
        <location evidence="1">Cell wall</location>
    </subcellularLocation>
</comment>
<keyword evidence="5" id="KW-0964">Secreted</keyword>
<dbReference type="EMBL" id="JAYMYR010000010">
    <property type="protein sequence ID" value="KAK7334538.1"/>
    <property type="molecule type" value="Genomic_DNA"/>
</dbReference>
<feature type="domain" description="Pectinesterase inhibitor" evidence="11">
    <location>
        <begin position="47"/>
        <end position="203"/>
    </location>
</feature>
<sequence length="587" mass="65185">MLIICQNIYSQTQAITLNLETTMSSPSCFLLFLFFLLAPLLLAQSPPPSPSSSAACKATLYPKLCRSILSAIRASPSDPYGYGKFSIKQSLKQARKLAKVFEDFLQRHQSSSSLNHAEVASLGDCRDLNNLNVDYLASISEELKFAASSDSELVQKIESYLSAVATNHYTCYDGLVVTKSNIANALAVPLKGVTQLYSVSLGLVTEALDKNLRRNKTRKHGLPTHTFKVRQPLEKLIKLLRTKYSCTKLSNCSRAGRNLKESGSQGILLHDFVFVSSYGIDNYTSIGEAIAAAPNNTKPEDGYFLVYVREGIYDEYVVIPKEKKNILLVGDGINKTIIRGNHSVIDGWTTFNSSTFAVSGERFIAVDVTFRNTAGPEKHQAVAVRNNADLSTFYRCSFEGYQDTLYVHSLRQFYRECEIYGTVDFIFGNAAVVFQDSKIYARKPLPNQKNAVTAQGRTDPNQNTGISIQNCTIDAAPDLAADLNSTASYLGRPWKVYSRTVYLQSYIGNVIQPAGWLEWNGTVGLDTLFYGEFNNYGPGSNTISRVQWPGYFLLNATQAWNFTVLNFTLGNTWLPDTDIPYTEGLLR</sequence>
<feature type="active site" evidence="8">
    <location>
        <position position="424"/>
    </location>
</feature>
<evidence type="ECO:0000256" key="1">
    <source>
        <dbReference type="ARBA" id="ARBA00004191"/>
    </source>
</evidence>
<dbReference type="CDD" id="cd15798">
    <property type="entry name" value="PMEI-like_3"/>
    <property type="match status" value="1"/>
</dbReference>
<dbReference type="InterPro" id="IPR033131">
    <property type="entry name" value="Pectinesterase_Asp_AS"/>
</dbReference>
<dbReference type="GO" id="GO:0045490">
    <property type="term" value="P:pectin catabolic process"/>
    <property type="evidence" value="ECO:0007669"/>
    <property type="project" value="UniProtKB-UniRule"/>
</dbReference>
<dbReference type="Gene3D" id="1.20.140.40">
    <property type="entry name" value="Invertase/pectin methylesterase inhibitor family protein"/>
    <property type="match status" value="1"/>
</dbReference>
<feature type="chain" id="PRO_5043013341" description="Pectinesterase" evidence="10">
    <location>
        <begin position="44"/>
        <end position="587"/>
    </location>
</feature>
<keyword evidence="5" id="KW-0134">Cell wall</keyword>
<name>A0AAN9LJH0_PHACN</name>
<dbReference type="SUPFAM" id="SSF101148">
    <property type="entry name" value="Plant invertase/pectin methylesterase inhibitor"/>
    <property type="match status" value="1"/>
</dbReference>
<comment type="caution">
    <text evidence="12">The sequence shown here is derived from an EMBL/GenBank/DDBJ whole genome shotgun (WGS) entry which is preliminary data.</text>
</comment>
<evidence type="ECO:0000256" key="7">
    <source>
        <dbReference type="ARBA" id="ARBA00023085"/>
    </source>
</evidence>
<dbReference type="SMART" id="SM00856">
    <property type="entry name" value="PMEI"/>
    <property type="match status" value="1"/>
</dbReference>
<dbReference type="AlphaFoldDB" id="A0AAN9LJH0"/>
<dbReference type="Gene3D" id="2.160.20.10">
    <property type="entry name" value="Single-stranded right-handed beta-helix, Pectin lyase-like"/>
    <property type="match status" value="1"/>
</dbReference>
<dbReference type="GO" id="GO:0042545">
    <property type="term" value="P:cell wall modification"/>
    <property type="evidence" value="ECO:0007669"/>
    <property type="project" value="UniProtKB-UniRule"/>
</dbReference>
<dbReference type="InterPro" id="IPR011050">
    <property type="entry name" value="Pectin_lyase_fold/virulence"/>
</dbReference>
<dbReference type="InterPro" id="IPR012334">
    <property type="entry name" value="Pectin_lyas_fold"/>
</dbReference>